<feature type="transmembrane region" description="Helical" evidence="1">
    <location>
        <begin position="86"/>
        <end position="105"/>
    </location>
</feature>
<dbReference type="EMBL" id="QJSU01000001">
    <property type="protein sequence ID" value="PYE40702.1"/>
    <property type="molecule type" value="Genomic_DNA"/>
</dbReference>
<dbReference type="RefSeq" id="WP_245905562.1">
    <property type="nucleotide sequence ID" value="NZ_QJSU01000001.1"/>
</dbReference>
<proteinExistence type="predicted"/>
<feature type="transmembrane region" description="Helical" evidence="1">
    <location>
        <begin position="117"/>
        <end position="138"/>
    </location>
</feature>
<protein>
    <submittedName>
        <fullName evidence="2">Uncharacterized protein</fullName>
    </submittedName>
</protein>
<keyword evidence="1" id="KW-0812">Transmembrane</keyword>
<evidence type="ECO:0000313" key="2">
    <source>
        <dbReference type="EMBL" id="PYE40702.1"/>
    </source>
</evidence>
<evidence type="ECO:0000256" key="1">
    <source>
        <dbReference type="SAM" id="Phobius"/>
    </source>
</evidence>
<keyword evidence="1" id="KW-0472">Membrane</keyword>
<reference evidence="2 3" key="1">
    <citation type="submission" date="2018-06" db="EMBL/GenBank/DDBJ databases">
        <title>Genomic Encyclopedia of Type Strains, Phase III (KMG-III): the genomes of soil and plant-associated and newly described type strains.</title>
        <authorList>
            <person name="Whitman W."/>
        </authorList>
    </citation>
    <scope>NUCLEOTIDE SEQUENCE [LARGE SCALE GENOMIC DNA]</scope>
    <source>
        <strain evidence="2 3">CECT 5889</strain>
    </source>
</reference>
<feature type="transmembrane region" description="Helical" evidence="1">
    <location>
        <begin position="42"/>
        <end position="60"/>
    </location>
</feature>
<name>A0A2V4V3N9_9GAMM</name>
<comment type="caution">
    <text evidence="2">The sequence shown here is derived from an EMBL/GenBank/DDBJ whole genome shotgun (WGS) entry which is preliminary data.</text>
</comment>
<keyword evidence="3" id="KW-1185">Reference proteome</keyword>
<feature type="transmembrane region" description="Helical" evidence="1">
    <location>
        <begin position="150"/>
        <end position="168"/>
    </location>
</feature>
<accession>A0A2V4V3N9</accession>
<sequence>MNQEITIITENSIIEIGEAIILTLCLLRCLQYSVQSRVLQGRYFWLASVLVFFSVIRRELSYLSDLLVPEDFLLIGHSYDWWEDRILLVIIVAMLILLVHARRYFWSVLKNVPKSLYLGVAVLAVLQYMGENAIIFPHEFGEVVEETSENIIYMIALIYLWQFKLSIFENLPSSQKKFTVLNQQ</sequence>
<dbReference type="Proteomes" id="UP000247746">
    <property type="component" value="Unassembled WGS sequence"/>
</dbReference>
<dbReference type="AlphaFoldDB" id="A0A2V4V3N9"/>
<evidence type="ECO:0000313" key="3">
    <source>
        <dbReference type="Proteomes" id="UP000247746"/>
    </source>
</evidence>
<keyword evidence="1" id="KW-1133">Transmembrane helix</keyword>
<organism evidence="2 3">
    <name type="scientific">Psychrobacter fozii</name>
    <dbReference type="NCBI Taxonomy" id="198480"/>
    <lineage>
        <taxon>Bacteria</taxon>
        <taxon>Pseudomonadati</taxon>
        <taxon>Pseudomonadota</taxon>
        <taxon>Gammaproteobacteria</taxon>
        <taxon>Moraxellales</taxon>
        <taxon>Moraxellaceae</taxon>
        <taxon>Psychrobacter</taxon>
    </lineage>
</organism>
<gene>
    <name evidence="2" type="ORF">DFP82_10113</name>
</gene>